<dbReference type="CDD" id="cd02440">
    <property type="entry name" value="AdoMet_MTases"/>
    <property type="match status" value="1"/>
</dbReference>
<comment type="caution">
    <text evidence="2">The sequence shown here is derived from an EMBL/GenBank/DDBJ whole genome shotgun (WGS) entry which is preliminary data.</text>
</comment>
<dbReference type="GO" id="GO:0032259">
    <property type="term" value="P:methylation"/>
    <property type="evidence" value="ECO:0007669"/>
    <property type="project" value="UniProtKB-KW"/>
</dbReference>
<reference evidence="2" key="1">
    <citation type="submission" date="2023-02" db="EMBL/GenBank/DDBJ databases">
        <title>Nocardiopsis ansamitocini NBRC 112285.</title>
        <authorList>
            <person name="Ichikawa N."/>
            <person name="Sato H."/>
            <person name="Tonouchi N."/>
        </authorList>
    </citation>
    <scope>NUCLEOTIDE SEQUENCE</scope>
    <source>
        <strain evidence="2">NBRC 112285</strain>
    </source>
</reference>
<evidence type="ECO:0000259" key="1">
    <source>
        <dbReference type="Pfam" id="PF13649"/>
    </source>
</evidence>
<organism evidence="2 3">
    <name type="scientific">Nocardiopsis ansamitocini</name>
    <dbReference type="NCBI Taxonomy" id="1670832"/>
    <lineage>
        <taxon>Bacteria</taxon>
        <taxon>Bacillati</taxon>
        <taxon>Actinomycetota</taxon>
        <taxon>Actinomycetes</taxon>
        <taxon>Streptosporangiales</taxon>
        <taxon>Nocardiopsidaceae</taxon>
        <taxon>Nocardiopsis</taxon>
    </lineage>
</organism>
<name>A0A9W6UGD5_9ACTN</name>
<evidence type="ECO:0000313" key="2">
    <source>
        <dbReference type="EMBL" id="GLU47251.1"/>
    </source>
</evidence>
<protein>
    <submittedName>
        <fullName evidence="2">Methyltransferase</fullName>
    </submittedName>
</protein>
<dbReference type="InterPro" id="IPR041698">
    <property type="entry name" value="Methyltransf_25"/>
</dbReference>
<gene>
    <name evidence="2" type="ORF">Nans01_16020</name>
</gene>
<keyword evidence="2" id="KW-0808">Transferase</keyword>
<keyword evidence="3" id="KW-1185">Reference proteome</keyword>
<dbReference type="RefSeq" id="WP_285758276.1">
    <property type="nucleotide sequence ID" value="NZ_BSQG01000002.1"/>
</dbReference>
<dbReference type="InterPro" id="IPR029063">
    <property type="entry name" value="SAM-dependent_MTases_sf"/>
</dbReference>
<dbReference type="SUPFAM" id="SSF53335">
    <property type="entry name" value="S-adenosyl-L-methionine-dependent methyltransferases"/>
    <property type="match status" value="1"/>
</dbReference>
<dbReference type="EMBL" id="BSQG01000002">
    <property type="protein sequence ID" value="GLU47251.1"/>
    <property type="molecule type" value="Genomic_DNA"/>
</dbReference>
<dbReference type="Proteomes" id="UP001165092">
    <property type="component" value="Unassembled WGS sequence"/>
</dbReference>
<dbReference type="Gene3D" id="3.40.50.150">
    <property type="entry name" value="Vaccinia Virus protein VP39"/>
    <property type="match status" value="1"/>
</dbReference>
<feature type="domain" description="Methyltransferase" evidence="1">
    <location>
        <begin position="64"/>
        <end position="166"/>
    </location>
</feature>
<dbReference type="AlphaFoldDB" id="A0A9W6UGD5"/>
<proteinExistence type="predicted"/>
<accession>A0A9W6UGD5</accession>
<dbReference type="GO" id="GO:0008168">
    <property type="term" value="F:methyltransferase activity"/>
    <property type="evidence" value="ECO:0007669"/>
    <property type="project" value="UniProtKB-KW"/>
</dbReference>
<evidence type="ECO:0000313" key="3">
    <source>
        <dbReference type="Proteomes" id="UP001165092"/>
    </source>
</evidence>
<sequence>MAATQSPFEPLRLDHRLRDAGLFIQQAFQTFRATGAIAPSGTALSTALTRFVTQRDDPTAPINILEAGSGTGPVSRAIAAHMREGDTLDMVEANPRFTRHLEEMVKTDPVFSNASDRTTVHTALVNDLGTDRRFDTIISGLPFANFTADEVRTILDYYFTVLRPGGRLSFFGYLYTKEIKAVIAPREQYLRQAQSSWVVEEWVNRYGIGTDRILLNLPPAWIFHLRKPLD</sequence>
<keyword evidence="2" id="KW-0489">Methyltransferase</keyword>
<dbReference type="Pfam" id="PF13649">
    <property type="entry name" value="Methyltransf_25"/>
    <property type="match status" value="1"/>
</dbReference>